<keyword evidence="3 4" id="KW-0012">Acyltransferase</keyword>
<organism evidence="5 6">
    <name type="scientific">Azospirillum picis</name>
    <dbReference type="NCBI Taxonomy" id="488438"/>
    <lineage>
        <taxon>Bacteria</taxon>
        <taxon>Pseudomonadati</taxon>
        <taxon>Pseudomonadota</taxon>
        <taxon>Alphaproteobacteria</taxon>
        <taxon>Rhodospirillales</taxon>
        <taxon>Azospirillaceae</taxon>
        <taxon>Azospirillum</taxon>
    </lineage>
</organism>
<evidence type="ECO:0000256" key="4">
    <source>
        <dbReference type="HAMAP-Rule" id="MF_00688"/>
    </source>
</evidence>
<dbReference type="InterPro" id="IPR016181">
    <property type="entry name" value="Acyl_CoA_acyltransferase"/>
</dbReference>
<reference evidence="5 6" key="1">
    <citation type="submission" date="2023-07" db="EMBL/GenBank/DDBJ databases">
        <title>Genomic Encyclopedia of Type Strains, Phase IV (KMG-IV): sequencing the most valuable type-strain genomes for metagenomic binning, comparative biology and taxonomic classification.</title>
        <authorList>
            <person name="Goeker M."/>
        </authorList>
    </citation>
    <scope>NUCLEOTIDE SEQUENCE [LARGE SCALE GENOMIC DNA]</scope>
    <source>
        <strain evidence="5 6">DSM 19922</strain>
    </source>
</reference>
<dbReference type="InterPro" id="IPR004616">
    <property type="entry name" value="Leu/Phe-tRNA_Trfase"/>
</dbReference>
<dbReference type="Pfam" id="PF03588">
    <property type="entry name" value="Leu_Phe_trans"/>
    <property type="match status" value="1"/>
</dbReference>
<comment type="catalytic activity">
    <reaction evidence="4">
        <text>L-phenylalanyl-tRNA(Phe) + an N-terminal L-alpha-aminoacyl-[protein] = an N-terminal L-phenylalanyl-L-alpha-aminoacyl-[protein] + tRNA(Phe)</text>
        <dbReference type="Rhea" id="RHEA:43632"/>
        <dbReference type="Rhea" id="RHEA-COMP:9668"/>
        <dbReference type="Rhea" id="RHEA-COMP:9699"/>
        <dbReference type="Rhea" id="RHEA-COMP:10636"/>
        <dbReference type="Rhea" id="RHEA-COMP:10637"/>
        <dbReference type="ChEBI" id="CHEBI:78442"/>
        <dbReference type="ChEBI" id="CHEBI:78531"/>
        <dbReference type="ChEBI" id="CHEBI:78597"/>
        <dbReference type="ChEBI" id="CHEBI:83561"/>
        <dbReference type="EC" id="2.3.2.6"/>
    </reaction>
</comment>
<evidence type="ECO:0000313" key="6">
    <source>
        <dbReference type="Proteomes" id="UP001244552"/>
    </source>
</evidence>
<dbReference type="Gene3D" id="3.40.630.70">
    <property type="entry name" value="Leucyl/phenylalanyl-tRNA-protein transferase, C-terminal domain"/>
    <property type="match status" value="1"/>
</dbReference>
<evidence type="ECO:0000256" key="1">
    <source>
        <dbReference type="ARBA" id="ARBA00022490"/>
    </source>
</evidence>
<protein>
    <recommendedName>
        <fullName evidence="4">Leucyl/phenylalanyl-tRNA--protein transferase</fullName>
        <ecNumber evidence="4">2.3.2.6</ecNumber>
    </recommendedName>
    <alternativeName>
        <fullName evidence="4">L/F-transferase</fullName>
    </alternativeName>
    <alternativeName>
        <fullName evidence="4">Leucyltransferase</fullName>
    </alternativeName>
    <alternativeName>
        <fullName evidence="4">Phenyalanyltransferase</fullName>
    </alternativeName>
</protein>
<keyword evidence="1 4" id="KW-0963">Cytoplasm</keyword>
<dbReference type="EMBL" id="JAUSVU010000009">
    <property type="protein sequence ID" value="MDQ0533972.1"/>
    <property type="molecule type" value="Genomic_DNA"/>
</dbReference>
<sequence length="230" mass="25403">MTGMFTLSAPVLLRAYAAGIFPMAESAESRELHWFDPERRGILPLDAFHVPRSLRKVLRRRPFDLRFDSAFQAVIEGCAEATEDRPKTWINDDIVRLYTDLYETGFAHSVECWKDGRLVGGLYGVSIGGAYFGESMFSRETGASKVALVHLVARLRAAGFALLDTQFVTEHLSRFGAVEIPRNEYRRRLAAAMERKTDFAAVDQDAALSALLADGLAECGPEEGGLAAGR</sequence>
<dbReference type="PANTHER" id="PTHR30098">
    <property type="entry name" value="LEUCYL/PHENYLALANYL-TRNA--PROTEIN TRANSFERASE"/>
    <property type="match status" value="1"/>
</dbReference>
<comment type="subcellular location">
    <subcellularLocation>
        <location evidence="4">Cytoplasm</location>
    </subcellularLocation>
</comment>
<keyword evidence="6" id="KW-1185">Reference proteome</keyword>
<evidence type="ECO:0000256" key="2">
    <source>
        <dbReference type="ARBA" id="ARBA00022679"/>
    </source>
</evidence>
<dbReference type="SUPFAM" id="SSF55729">
    <property type="entry name" value="Acyl-CoA N-acyltransferases (Nat)"/>
    <property type="match status" value="1"/>
</dbReference>
<dbReference type="HAMAP" id="MF_00688">
    <property type="entry name" value="Leu_Phe_trans"/>
    <property type="match status" value="1"/>
</dbReference>
<dbReference type="EC" id="2.3.2.6" evidence="4"/>
<comment type="catalytic activity">
    <reaction evidence="4">
        <text>N-terminal L-lysyl-[protein] + L-leucyl-tRNA(Leu) = N-terminal L-leucyl-L-lysyl-[protein] + tRNA(Leu) + H(+)</text>
        <dbReference type="Rhea" id="RHEA:12340"/>
        <dbReference type="Rhea" id="RHEA-COMP:9613"/>
        <dbReference type="Rhea" id="RHEA-COMP:9622"/>
        <dbReference type="Rhea" id="RHEA-COMP:12670"/>
        <dbReference type="Rhea" id="RHEA-COMP:12671"/>
        <dbReference type="ChEBI" id="CHEBI:15378"/>
        <dbReference type="ChEBI" id="CHEBI:65249"/>
        <dbReference type="ChEBI" id="CHEBI:78442"/>
        <dbReference type="ChEBI" id="CHEBI:78494"/>
        <dbReference type="ChEBI" id="CHEBI:133043"/>
        <dbReference type="EC" id="2.3.2.6"/>
    </reaction>
</comment>
<comment type="caution">
    <text evidence="5">The sequence shown here is derived from an EMBL/GenBank/DDBJ whole genome shotgun (WGS) entry which is preliminary data.</text>
</comment>
<dbReference type="NCBIfam" id="TIGR00667">
    <property type="entry name" value="aat"/>
    <property type="match status" value="1"/>
</dbReference>
<name>A0ABU0MKN0_9PROT</name>
<gene>
    <name evidence="4" type="primary">aat</name>
    <name evidence="5" type="ORF">QO018_002839</name>
</gene>
<proteinExistence type="inferred from homology"/>
<dbReference type="PANTHER" id="PTHR30098:SF2">
    <property type="entry name" value="LEUCYL_PHENYLALANYL-TRNA--PROTEIN TRANSFERASE"/>
    <property type="match status" value="1"/>
</dbReference>
<dbReference type="Proteomes" id="UP001244552">
    <property type="component" value="Unassembled WGS sequence"/>
</dbReference>
<accession>A0ABU0MKN0</accession>
<dbReference type="GO" id="GO:0008914">
    <property type="term" value="F:leucyl-tRNA--protein transferase activity"/>
    <property type="evidence" value="ECO:0007669"/>
    <property type="project" value="UniProtKB-EC"/>
</dbReference>
<dbReference type="InterPro" id="IPR042203">
    <property type="entry name" value="Leu/Phe-tRNA_Trfase_C"/>
</dbReference>
<comment type="function">
    <text evidence="4">Functions in the N-end rule pathway of protein degradation where it conjugates Leu, Phe and, less efficiently, Met from aminoacyl-tRNAs to the N-termini of proteins containing an N-terminal arginine or lysine.</text>
</comment>
<comment type="similarity">
    <text evidence="4">Belongs to the L/F-transferase family.</text>
</comment>
<comment type="catalytic activity">
    <reaction evidence="4">
        <text>N-terminal L-arginyl-[protein] + L-leucyl-tRNA(Leu) = N-terminal L-leucyl-L-arginyl-[protein] + tRNA(Leu) + H(+)</text>
        <dbReference type="Rhea" id="RHEA:50416"/>
        <dbReference type="Rhea" id="RHEA-COMP:9613"/>
        <dbReference type="Rhea" id="RHEA-COMP:9622"/>
        <dbReference type="Rhea" id="RHEA-COMP:12672"/>
        <dbReference type="Rhea" id="RHEA-COMP:12673"/>
        <dbReference type="ChEBI" id="CHEBI:15378"/>
        <dbReference type="ChEBI" id="CHEBI:64719"/>
        <dbReference type="ChEBI" id="CHEBI:78442"/>
        <dbReference type="ChEBI" id="CHEBI:78494"/>
        <dbReference type="ChEBI" id="CHEBI:133044"/>
        <dbReference type="EC" id="2.3.2.6"/>
    </reaction>
</comment>
<evidence type="ECO:0000313" key="5">
    <source>
        <dbReference type="EMBL" id="MDQ0533972.1"/>
    </source>
</evidence>
<keyword evidence="2 4" id="KW-0808">Transferase</keyword>
<evidence type="ECO:0000256" key="3">
    <source>
        <dbReference type="ARBA" id="ARBA00023315"/>
    </source>
</evidence>